<evidence type="ECO:0000259" key="4">
    <source>
        <dbReference type="PROSITE" id="PS50222"/>
    </source>
</evidence>
<accession>A0AAV2YQ66</accession>
<feature type="domain" description="WW" evidence="3">
    <location>
        <begin position="77"/>
        <end position="104"/>
    </location>
</feature>
<dbReference type="Pfam" id="PF00612">
    <property type="entry name" value="IQ"/>
    <property type="match status" value="1"/>
</dbReference>
<feature type="region of interest" description="Disordered" evidence="2">
    <location>
        <begin position="92"/>
        <end position="154"/>
    </location>
</feature>
<evidence type="ECO:0000259" key="3">
    <source>
        <dbReference type="PROSITE" id="PS50020"/>
    </source>
</evidence>
<dbReference type="SMART" id="SM00456">
    <property type="entry name" value="WW"/>
    <property type="match status" value="3"/>
</dbReference>
<keyword evidence="6" id="KW-1185">Reference proteome</keyword>
<comment type="caution">
    <text evidence="5">The sequence shown here is derived from an EMBL/GenBank/DDBJ whole genome shotgun (WGS) entry which is preliminary data.</text>
</comment>
<dbReference type="Gene3D" id="1.10.238.10">
    <property type="entry name" value="EF-hand"/>
    <property type="match status" value="2"/>
</dbReference>
<dbReference type="InterPro" id="IPR018247">
    <property type="entry name" value="EF_Hand_1_Ca_BS"/>
</dbReference>
<dbReference type="Gene3D" id="1.20.5.190">
    <property type="match status" value="1"/>
</dbReference>
<evidence type="ECO:0000256" key="1">
    <source>
        <dbReference type="ARBA" id="ARBA00022837"/>
    </source>
</evidence>
<dbReference type="InterPro" id="IPR000048">
    <property type="entry name" value="IQ_motif_EF-hand-BS"/>
</dbReference>
<dbReference type="EMBL" id="DAKRPA010000198">
    <property type="protein sequence ID" value="DAZ95601.1"/>
    <property type="molecule type" value="Genomic_DNA"/>
</dbReference>
<evidence type="ECO:0000313" key="6">
    <source>
        <dbReference type="Proteomes" id="UP001146120"/>
    </source>
</evidence>
<dbReference type="InterPro" id="IPR002048">
    <property type="entry name" value="EF_hand_dom"/>
</dbReference>
<dbReference type="InterPro" id="IPR036020">
    <property type="entry name" value="WW_dom_sf"/>
</dbReference>
<dbReference type="PROSITE" id="PS50222">
    <property type="entry name" value="EF_HAND_2"/>
    <property type="match status" value="2"/>
</dbReference>
<feature type="region of interest" description="Disordered" evidence="2">
    <location>
        <begin position="1"/>
        <end position="23"/>
    </location>
</feature>
<dbReference type="Pfam" id="PF00397">
    <property type="entry name" value="WW"/>
    <property type="match status" value="2"/>
</dbReference>
<reference evidence="5" key="2">
    <citation type="journal article" date="2023" name="Microbiol Resour">
        <title>Decontamination and Annotation of the Draft Genome Sequence of the Oomycete Lagenidium giganteum ARSEF 373.</title>
        <authorList>
            <person name="Morgan W.R."/>
            <person name="Tartar A."/>
        </authorList>
    </citation>
    <scope>NUCLEOTIDE SEQUENCE</scope>
    <source>
        <strain evidence="5">ARSEF 373</strain>
    </source>
</reference>
<sequence length="1074" mass="123908">MAAQGTSDTLGGAATEEADGQAEVEATHGTYAYSEQEYARAEAAAAAAAGSTDEASALKRSQSMLVTDAAFAHATDWIEYVNEHGETYYCNPNTGETSWEPPQFQHNDEGSTDWGAHADANEATHAGTPAAETAATAATTANDQDGGRGSHPKLPLVKRVLDGSVRRLDVHVQRTLEEALRRHHELESLRDEEVRLGGEHWVEMYDPTHDCFYYYGLFSGEMSWERPESYVMKAQRDDVLGMVVKLQCAFRISLARRRVFQMKVEAMARDHQMAPDAELHPWIEVYDPFHKVLYYYNTKTRETRWDAPEFVISAGEDREMAAAIAIQSMTRSHMARKEVKKRRETLRKRQQDQAVEEKKRLREMRRREYFAKTDDERAAICRREMVAEEMEQIRHGDFFWGIDKRDKEVLRQRIEEKLLADAELFWQRVNFTLRLRGELETQRIREEEDRRKETELINEAMERDQMTSEEDQQRQFNDNFWGIQAQERREDEDRVLMAQEELLSERYGQFLLVEELHAQWHVEAEARAEAAKRHARVHEKLNQKAYFKWFYHHCTSSDQVLEYMWPTQQRFVPPVSPKKSKKAHDTAAPKDEYLLDDIVLRLRMEDEFKHGRKSIYTIHQPNDARIQGRRGHYDIDRINTEDVFVTALAAATTSKVASGQRSPLKPAVPVVVMAEPQDDSMDAMGVHFGRAKTPDPHLPARYNGVPFKPSELSPTRDILFASHMKQNQLPSLHIGPHAAARAKKLIKPKRGKNSISLFSNQTMDPAMSSMAFASPFALEERERRIAWEMEQQRLRHLHEQQQLLKHQQQQQQQPQQGPVPPMSANGMESIEKKKRLDQYTTRFAREERDVLHELFVLMDTDQSNTINKKEMMWALQRDTEVQALAKRSALLALLLKQHSHLEELFKHLRMRKGPKEEISWELFVCFCEQMYIRLMDQGLLHRPEGAENATAVSASKPAVRAAERDTRDALSLFGSPQEEEEEHIIRNVFAILDFDGNGFLEVKEIQDALYSSEKNDALQALVANSKSLRPLLHEETLMKAFSKMETDDPRGISCEEFVVFCLEIASIAELNNLH</sequence>
<dbReference type="CDD" id="cd00201">
    <property type="entry name" value="WW"/>
    <property type="match status" value="2"/>
</dbReference>
<feature type="domain" description="EF-hand" evidence="4">
    <location>
        <begin position="846"/>
        <end position="881"/>
    </location>
</feature>
<gene>
    <name evidence="5" type="ORF">N0F65_006087</name>
</gene>
<dbReference type="PROSITE" id="PS01159">
    <property type="entry name" value="WW_DOMAIN_1"/>
    <property type="match status" value="1"/>
</dbReference>
<feature type="region of interest" description="Disordered" evidence="2">
    <location>
        <begin position="801"/>
        <end position="826"/>
    </location>
</feature>
<protein>
    <recommendedName>
        <fullName evidence="7">Calmodulin</fullName>
    </recommendedName>
</protein>
<name>A0AAV2YQ66_9STRA</name>
<reference evidence="5" key="1">
    <citation type="submission" date="2022-11" db="EMBL/GenBank/DDBJ databases">
        <authorList>
            <person name="Morgan W.R."/>
            <person name="Tartar A."/>
        </authorList>
    </citation>
    <scope>NUCLEOTIDE SEQUENCE</scope>
    <source>
        <strain evidence="5">ARSEF 373</strain>
    </source>
</reference>
<keyword evidence="1" id="KW-0106">Calcium</keyword>
<dbReference type="PROSITE" id="PS50020">
    <property type="entry name" value="WW_DOMAIN_2"/>
    <property type="match status" value="2"/>
</dbReference>
<dbReference type="GO" id="GO:0005509">
    <property type="term" value="F:calcium ion binding"/>
    <property type="evidence" value="ECO:0007669"/>
    <property type="project" value="InterPro"/>
</dbReference>
<feature type="compositionally biased region" description="Low complexity" evidence="2">
    <location>
        <begin position="801"/>
        <end position="816"/>
    </location>
</feature>
<organism evidence="5 6">
    <name type="scientific">Lagenidium giganteum</name>
    <dbReference type="NCBI Taxonomy" id="4803"/>
    <lineage>
        <taxon>Eukaryota</taxon>
        <taxon>Sar</taxon>
        <taxon>Stramenopiles</taxon>
        <taxon>Oomycota</taxon>
        <taxon>Peronosporomycetes</taxon>
        <taxon>Pythiales</taxon>
        <taxon>Pythiaceae</taxon>
    </lineage>
</organism>
<evidence type="ECO:0000256" key="2">
    <source>
        <dbReference type="SAM" id="MobiDB-lite"/>
    </source>
</evidence>
<dbReference type="InterPro" id="IPR011992">
    <property type="entry name" value="EF-hand-dom_pair"/>
</dbReference>
<dbReference type="Proteomes" id="UP001146120">
    <property type="component" value="Unassembled WGS sequence"/>
</dbReference>
<dbReference type="AlphaFoldDB" id="A0AAV2YQ66"/>
<dbReference type="Gene3D" id="2.20.70.10">
    <property type="match status" value="2"/>
</dbReference>
<dbReference type="PROSITE" id="PS50096">
    <property type="entry name" value="IQ"/>
    <property type="match status" value="1"/>
</dbReference>
<dbReference type="PROSITE" id="PS00018">
    <property type="entry name" value="EF_HAND_1"/>
    <property type="match status" value="2"/>
</dbReference>
<feature type="domain" description="EF-hand" evidence="4">
    <location>
        <begin position="980"/>
        <end position="1015"/>
    </location>
</feature>
<evidence type="ECO:0008006" key="7">
    <source>
        <dbReference type="Google" id="ProtNLM"/>
    </source>
</evidence>
<evidence type="ECO:0000313" key="5">
    <source>
        <dbReference type="EMBL" id="DAZ95601.1"/>
    </source>
</evidence>
<proteinExistence type="predicted"/>
<dbReference type="InterPro" id="IPR001202">
    <property type="entry name" value="WW_dom"/>
</dbReference>
<dbReference type="SMART" id="SM00054">
    <property type="entry name" value="EFh"/>
    <property type="match status" value="3"/>
</dbReference>
<feature type="domain" description="WW" evidence="3">
    <location>
        <begin position="281"/>
        <end position="310"/>
    </location>
</feature>
<dbReference type="SUPFAM" id="SSF51045">
    <property type="entry name" value="WW domain"/>
    <property type="match status" value="2"/>
</dbReference>
<dbReference type="CDD" id="cd23767">
    <property type="entry name" value="IQCD"/>
    <property type="match status" value="1"/>
</dbReference>
<dbReference type="SUPFAM" id="SSF47473">
    <property type="entry name" value="EF-hand"/>
    <property type="match status" value="1"/>
</dbReference>
<feature type="compositionally biased region" description="Low complexity" evidence="2">
    <location>
        <begin position="123"/>
        <end position="141"/>
    </location>
</feature>